<gene>
    <name evidence="2" type="ORF">M4V62_09995</name>
</gene>
<proteinExistence type="predicted"/>
<dbReference type="RefSeq" id="WP_249586887.1">
    <property type="nucleotide sequence ID" value="NZ_BAAAQL010000008.1"/>
</dbReference>
<evidence type="ECO:0000256" key="1">
    <source>
        <dbReference type="SAM" id="MobiDB-lite"/>
    </source>
</evidence>
<dbReference type="Proteomes" id="UP000829992">
    <property type="component" value="Chromosome"/>
</dbReference>
<evidence type="ECO:0000313" key="2">
    <source>
        <dbReference type="EMBL" id="UQT55398.1"/>
    </source>
</evidence>
<reference evidence="2 3" key="1">
    <citation type="submission" date="2022-05" db="EMBL/GenBank/DDBJ databases">
        <authorList>
            <person name="Zhou X."/>
            <person name="Li K."/>
            <person name="Man Y."/>
        </authorList>
    </citation>
    <scope>NUCLEOTIDE SEQUENCE [LARGE SCALE GENOMIC DNA]</scope>
    <source>
        <strain evidence="2 3">MS405</strain>
    </source>
</reference>
<feature type="compositionally biased region" description="Low complexity" evidence="1">
    <location>
        <begin position="75"/>
        <end position="84"/>
    </location>
</feature>
<organism evidence="2 3">
    <name type="scientific">Streptomyces durmitorensis</name>
    <dbReference type="NCBI Taxonomy" id="319947"/>
    <lineage>
        <taxon>Bacteria</taxon>
        <taxon>Bacillati</taxon>
        <taxon>Actinomycetota</taxon>
        <taxon>Actinomycetes</taxon>
        <taxon>Kitasatosporales</taxon>
        <taxon>Streptomycetaceae</taxon>
        <taxon>Streptomyces</taxon>
    </lineage>
</organism>
<evidence type="ECO:0000313" key="3">
    <source>
        <dbReference type="Proteomes" id="UP000829992"/>
    </source>
</evidence>
<protein>
    <submittedName>
        <fullName evidence="2">Acyl-CoA carboxylase subunit epsilon</fullName>
    </submittedName>
</protein>
<keyword evidence="3" id="KW-1185">Reference proteome</keyword>
<dbReference type="Pfam" id="PF13822">
    <property type="entry name" value="ACC_epsilon"/>
    <property type="match status" value="1"/>
</dbReference>
<dbReference type="EMBL" id="CP097289">
    <property type="protein sequence ID" value="UQT55398.1"/>
    <property type="molecule type" value="Genomic_DNA"/>
</dbReference>
<name>A0ABY4PQX8_9ACTN</name>
<feature type="region of interest" description="Disordered" evidence="1">
    <location>
        <begin position="35"/>
        <end position="84"/>
    </location>
</feature>
<accession>A0ABY4PQX8</accession>
<dbReference type="InterPro" id="IPR032716">
    <property type="entry name" value="ACC_epsilon"/>
</dbReference>
<sequence>MTGTRNTALTVVRGRPDDLELAAVTAVLRAVARQTAHQAYVPAPPAPDPAHARWEGSSRTRPAGSWRSAGRHRPGPAGRARATA</sequence>